<evidence type="ECO:0000256" key="2">
    <source>
        <dbReference type="ARBA" id="ARBA00005254"/>
    </source>
</evidence>
<dbReference type="RefSeq" id="WP_147847589.1">
    <property type="nucleotide sequence ID" value="NZ_VDUZ01000014.1"/>
</dbReference>
<dbReference type="Gene3D" id="1.10.12.10">
    <property type="entry name" value="Lyase 2-enoyl-coa Hydratase, Chain A, domain 2"/>
    <property type="match status" value="1"/>
</dbReference>
<evidence type="ECO:0000313" key="6">
    <source>
        <dbReference type="Proteomes" id="UP000321638"/>
    </source>
</evidence>
<dbReference type="CDD" id="cd06558">
    <property type="entry name" value="crotonase-like"/>
    <property type="match status" value="1"/>
</dbReference>
<dbReference type="InterPro" id="IPR029045">
    <property type="entry name" value="ClpP/crotonase-like_dom_sf"/>
</dbReference>
<dbReference type="Pfam" id="PF00378">
    <property type="entry name" value="ECH_1"/>
    <property type="match status" value="1"/>
</dbReference>
<protein>
    <submittedName>
        <fullName evidence="5">Enoyl-CoA hydratase</fullName>
    </submittedName>
</protein>
<evidence type="ECO:0000256" key="3">
    <source>
        <dbReference type="ARBA" id="ARBA00023140"/>
    </source>
</evidence>
<dbReference type="InterPro" id="IPR001753">
    <property type="entry name" value="Enoyl-CoA_hydra/iso"/>
</dbReference>
<dbReference type="PANTHER" id="PTHR43684:SF1">
    <property type="entry name" value="ENOYL-COA DELTA ISOMERASE 2"/>
    <property type="match status" value="1"/>
</dbReference>
<dbReference type="PANTHER" id="PTHR43684">
    <property type="match status" value="1"/>
</dbReference>
<sequence length="258" mass="26799">MSNPAPVLVTQDGPVLTITMNRPEKKNALTHAMYGAMADALKRAADDPAIRVVVITGAGDAFTAGNDLGDFLNAPPHDGEAPVFRFLAALSTAEKPVVAAVNGLAVGIGTTMLLHCDLVYAARAASFTAPFVNLALVPEAASSLLLPRRIGHAKAAELFLLGGRMDAAQAEAMGLVTAVFDSQVLAAEAASRAQALAAKAPGAVRATKALMKRGEEPVAERMRAEGVLFAAQLKSPELREAITAFTEKRAPDFSKVSS</sequence>
<dbReference type="InterPro" id="IPR051053">
    <property type="entry name" value="ECH/Chromodomain_protein"/>
</dbReference>
<name>A0A5C8PM92_9HYPH</name>
<keyword evidence="4" id="KW-0413">Isomerase</keyword>
<dbReference type="GO" id="GO:0004165">
    <property type="term" value="F:delta(3)-delta(2)-enoyl-CoA isomerase activity"/>
    <property type="evidence" value="ECO:0007669"/>
    <property type="project" value="UniProtKB-ARBA"/>
</dbReference>
<organism evidence="5 6">
    <name type="scientific">Vineibacter terrae</name>
    <dbReference type="NCBI Taxonomy" id="2586908"/>
    <lineage>
        <taxon>Bacteria</taxon>
        <taxon>Pseudomonadati</taxon>
        <taxon>Pseudomonadota</taxon>
        <taxon>Alphaproteobacteria</taxon>
        <taxon>Hyphomicrobiales</taxon>
        <taxon>Vineibacter</taxon>
    </lineage>
</organism>
<accession>A0A5C8PM92</accession>
<comment type="similarity">
    <text evidence="2">Belongs to the enoyl-CoA hydratase/isomerase family.</text>
</comment>
<dbReference type="Proteomes" id="UP000321638">
    <property type="component" value="Unassembled WGS sequence"/>
</dbReference>
<gene>
    <name evidence="5" type="ORF">FHP25_14120</name>
</gene>
<comment type="caution">
    <text evidence="5">The sequence shown here is derived from an EMBL/GenBank/DDBJ whole genome shotgun (WGS) entry which is preliminary data.</text>
</comment>
<evidence type="ECO:0000256" key="1">
    <source>
        <dbReference type="ARBA" id="ARBA00004275"/>
    </source>
</evidence>
<dbReference type="SUPFAM" id="SSF52096">
    <property type="entry name" value="ClpP/crotonase"/>
    <property type="match status" value="1"/>
</dbReference>
<evidence type="ECO:0000313" key="5">
    <source>
        <dbReference type="EMBL" id="TXL75375.1"/>
    </source>
</evidence>
<dbReference type="EMBL" id="VDUZ01000014">
    <property type="protein sequence ID" value="TXL75375.1"/>
    <property type="molecule type" value="Genomic_DNA"/>
</dbReference>
<proteinExistence type="inferred from homology"/>
<comment type="subcellular location">
    <subcellularLocation>
        <location evidence="1">Peroxisome</location>
    </subcellularLocation>
</comment>
<dbReference type="InterPro" id="IPR014748">
    <property type="entry name" value="Enoyl-CoA_hydra_C"/>
</dbReference>
<keyword evidence="3" id="KW-0576">Peroxisome</keyword>
<dbReference type="OrthoDB" id="9797151at2"/>
<dbReference type="Gene3D" id="3.90.226.10">
    <property type="entry name" value="2-enoyl-CoA Hydratase, Chain A, domain 1"/>
    <property type="match status" value="1"/>
</dbReference>
<reference evidence="5 6" key="1">
    <citation type="submission" date="2019-06" db="EMBL/GenBank/DDBJ databases">
        <title>New taxonomy in bacterial strain CC-CFT640, isolated from vineyard.</title>
        <authorList>
            <person name="Lin S.-Y."/>
            <person name="Tsai C.-F."/>
            <person name="Young C.-C."/>
        </authorList>
    </citation>
    <scope>NUCLEOTIDE SEQUENCE [LARGE SCALE GENOMIC DNA]</scope>
    <source>
        <strain evidence="5 6">CC-CFT640</strain>
    </source>
</reference>
<dbReference type="AlphaFoldDB" id="A0A5C8PM92"/>
<evidence type="ECO:0000256" key="4">
    <source>
        <dbReference type="ARBA" id="ARBA00023235"/>
    </source>
</evidence>
<keyword evidence="6" id="KW-1185">Reference proteome</keyword>